<accession>A0A0V0GXU9</accession>
<dbReference type="AlphaFoldDB" id="A0A0V0GXU9"/>
<evidence type="ECO:0000313" key="1">
    <source>
        <dbReference type="EMBL" id="JAP12585.1"/>
    </source>
</evidence>
<sequence>DTPWDGGELSLHLVVSAVWQKNVGLKHCSWCTSTVYALSVQFTSVLISSVSLFCDSKILNNHFGESHPSSPPWTFLPNEKVVMKCYESSQRGDAYSSFGNA</sequence>
<organism evidence="1">
    <name type="scientific">Solanum chacoense</name>
    <name type="common">Chaco potato</name>
    <dbReference type="NCBI Taxonomy" id="4108"/>
    <lineage>
        <taxon>Eukaryota</taxon>
        <taxon>Viridiplantae</taxon>
        <taxon>Streptophyta</taxon>
        <taxon>Embryophyta</taxon>
        <taxon>Tracheophyta</taxon>
        <taxon>Spermatophyta</taxon>
        <taxon>Magnoliopsida</taxon>
        <taxon>eudicotyledons</taxon>
        <taxon>Gunneridae</taxon>
        <taxon>Pentapetalae</taxon>
        <taxon>asterids</taxon>
        <taxon>lamiids</taxon>
        <taxon>Solanales</taxon>
        <taxon>Solanaceae</taxon>
        <taxon>Solanoideae</taxon>
        <taxon>Solaneae</taxon>
        <taxon>Solanum</taxon>
    </lineage>
</organism>
<feature type="non-terminal residue" evidence="1">
    <location>
        <position position="1"/>
    </location>
</feature>
<protein>
    <submittedName>
        <fullName evidence="1">Putative ovule protein</fullName>
    </submittedName>
</protein>
<dbReference type="EMBL" id="GEDG01029377">
    <property type="protein sequence ID" value="JAP12585.1"/>
    <property type="molecule type" value="Transcribed_RNA"/>
</dbReference>
<name>A0A0V0GXU9_SOLCH</name>
<proteinExistence type="predicted"/>
<reference evidence="1" key="1">
    <citation type="submission" date="2015-12" db="EMBL/GenBank/DDBJ databases">
        <title>Gene expression during late stages of embryo sac development: a critical building block for successful pollen-pistil interactions.</title>
        <authorList>
            <person name="Liu Y."/>
            <person name="Joly V."/>
            <person name="Sabar M."/>
            <person name="Matton D.P."/>
        </authorList>
    </citation>
    <scope>NUCLEOTIDE SEQUENCE</scope>
</reference>